<evidence type="ECO:0000256" key="8">
    <source>
        <dbReference type="ARBA" id="ARBA00048988"/>
    </source>
</evidence>
<keyword evidence="3 9" id="KW-0347">Helicase</keyword>
<evidence type="ECO:0000256" key="4">
    <source>
        <dbReference type="ARBA" id="ARBA00022840"/>
    </source>
</evidence>
<gene>
    <name evidence="12" type="primary">helD_2</name>
    <name evidence="12" type="ORF">CLLU_16610</name>
</gene>
<evidence type="ECO:0000256" key="2">
    <source>
        <dbReference type="ARBA" id="ARBA00022801"/>
    </source>
</evidence>
<dbReference type="GO" id="GO:0016887">
    <property type="term" value="F:ATP hydrolysis activity"/>
    <property type="evidence" value="ECO:0007669"/>
    <property type="project" value="RHEA"/>
</dbReference>
<dbReference type="InterPro" id="IPR014017">
    <property type="entry name" value="DNA_helicase_UvrD-like_C"/>
</dbReference>
<dbReference type="InterPro" id="IPR000212">
    <property type="entry name" value="DNA_helicase_UvrD/REP"/>
</dbReference>
<dbReference type="GO" id="GO:0005829">
    <property type="term" value="C:cytosol"/>
    <property type="evidence" value="ECO:0007669"/>
    <property type="project" value="TreeGrafter"/>
</dbReference>
<evidence type="ECO:0000256" key="5">
    <source>
        <dbReference type="ARBA" id="ARBA00023235"/>
    </source>
</evidence>
<dbReference type="AlphaFoldDB" id="A0A2T0BNC1"/>
<dbReference type="PANTHER" id="PTHR11070:SF17">
    <property type="entry name" value="DNA HELICASE IV"/>
    <property type="match status" value="1"/>
</dbReference>
<reference evidence="12 13" key="1">
    <citation type="submission" date="2018-03" db="EMBL/GenBank/DDBJ databases">
        <title>Genome sequence of Clostridium luticellarii DSM 29923.</title>
        <authorList>
            <person name="Poehlein A."/>
            <person name="Daniel R."/>
        </authorList>
    </citation>
    <scope>NUCLEOTIDE SEQUENCE [LARGE SCALE GENOMIC DNA]</scope>
    <source>
        <strain evidence="12 13">DSM 29923</strain>
    </source>
</reference>
<keyword evidence="13" id="KW-1185">Reference proteome</keyword>
<name>A0A2T0BNC1_9CLOT</name>
<organism evidence="12 13">
    <name type="scientific">Clostridium luticellarii</name>
    <dbReference type="NCBI Taxonomy" id="1691940"/>
    <lineage>
        <taxon>Bacteria</taxon>
        <taxon>Bacillati</taxon>
        <taxon>Bacillota</taxon>
        <taxon>Clostridia</taxon>
        <taxon>Eubacteriales</taxon>
        <taxon>Clostridiaceae</taxon>
        <taxon>Clostridium</taxon>
    </lineage>
</organism>
<dbReference type="Pfam" id="PF00580">
    <property type="entry name" value="UvrD-helicase"/>
    <property type="match status" value="1"/>
</dbReference>
<evidence type="ECO:0000256" key="3">
    <source>
        <dbReference type="ARBA" id="ARBA00022806"/>
    </source>
</evidence>
<accession>A0A2T0BNC1</accession>
<dbReference type="GO" id="GO:0000725">
    <property type="term" value="P:recombinational repair"/>
    <property type="evidence" value="ECO:0007669"/>
    <property type="project" value="TreeGrafter"/>
</dbReference>
<sequence>MYEDDLESELNREIQLNSEREKLNEVLKQIDAKMMESIGFRKKVVDYILYLRKKNLEQYEDDEDRTVEYFNHEVYTKEEQFRLINKSIRELTVLKGTPYFGKVSFEDEYGVEEIYIGRFGMSSREDYEPVIVDWRSPVCSLFYSGSLGSTSYRSPGGTVKADVLGKRQFIIKKSKLLGMFDSNMDVKDEILQMVLSKNSGQKLKDIVMTIQKEQDALIRQPREGAVVVNGIAGSGKTTVALHRVAYLLYNYRKLLQGKVLILGPNSIFMDYISLVLPSLGEEGVTQLTFGEFAESILHLPDIMDLKEYMENILRADKQFMDEIIYKNSLEFIADMDKLVSRLEKNCFAAENVLFYDKIIVTKEEMENMLGYYFKDMPLFKRSRRLKGVIYSRIKDERNVRVQSIQKKYRRKIENMTKEELNAQGTNLEYKKRIEIEEVIKEVIRIKKRKLKWLEEPDIVSLYKNFNGDKKLIYDDLAAILYLKMKLDGSRYREKMKHIVIDEAQDYSPLQFKVIKELTGCRSFTVVGDVNQRIVPSKEVPAMMNLNDIFSGLEIKNFLLNKSYRSTNEITSYANRYLKNSRNISPIRRGTEVVEKKMDNLEELVDRILEDIEKLKEKGYESTAVICRDLADTEALGSLLKKKTYIKLISGENMIYSSGEVILPSYFSKGLEFDAVIMVDSSYQSDENTLKYIVASRALHELHVYSISSITREKELRQYE</sequence>
<protein>
    <recommendedName>
        <fullName evidence="7">DNA 3'-5' helicase</fullName>
        <ecNumber evidence="7">5.6.2.4</ecNumber>
    </recommendedName>
</protein>
<dbReference type="GO" id="GO:0043138">
    <property type="term" value="F:3'-5' DNA helicase activity"/>
    <property type="evidence" value="ECO:0007669"/>
    <property type="project" value="UniProtKB-EC"/>
</dbReference>
<evidence type="ECO:0000259" key="11">
    <source>
        <dbReference type="PROSITE" id="PS51198"/>
    </source>
</evidence>
<comment type="caution">
    <text evidence="12">The sequence shown here is derived from an EMBL/GenBank/DDBJ whole genome shotgun (WGS) entry which is preliminary data.</text>
</comment>
<dbReference type="GO" id="GO:0003677">
    <property type="term" value="F:DNA binding"/>
    <property type="evidence" value="ECO:0007669"/>
    <property type="project" value="InterPro"/>
</dbReference>
<dbReference type="EMBL" id="PVXP01000018">
    <property type="protein sequence ID" value="PRR85379.1"/>
    <property type="molecule type" value="Genomic_DNA"/>
</dbReference>
<dbReference type="OrthoDB" id="9787585at2"/>
<evidence type="ECO:0000256" key="9">
    <source>
        <dbReference type="PROSITE-ProRule" id="PRU00560"/>
    </source>
</evidence>
<evidence type="ECO:0000256" key="7">
    <source>
        <dbReference type="ARBA" id="ARBA00034808"/>
    </source>
</evidence>
<dbReference type="Pfam" id="PF13361">
    <property type="entry name" value="UvrD_C"/>
    <property type="match status" value="1"/>
</dbReference>
<feature type="domain" description="UvrD-like helicase ATP-binding" evidence="11">
    <location>
        <begin position="209"/>
        <end position="566"/>
    </location>
</feature>
<dbReference type="Gene3D" id="3.40.50.300">
    <property type="entry name" value="P-loop containing nucleotide triphosphate hydrolases"/>
    <property type="match status" value="3"/>
</dbReference>
<keyword evidence="5" id="KW-0413">Isomerase</keyword>
<dbReference type="PROSITE" id="PS51198">
    <property type="entry name" value="UVRD_HELICASE_ATP_BIND"/>
    <property type="match status" value="1"/>
</dbReference>
<comment type="catalytic activity">
    <reaction evidence="6">
        <text>Couples ATP hydrolysis with the unwinding of duplex DNA by translocating in the 3'-5' direction.</text>
        <dbReference type="EC" id="5.6.2.4"/>
    </reaction>
</comment>
<evidence type="ECO:0000256" key="10">
    <source>
        <dbReference type="SAM" id="Coils"/>
    </source>
</evidence>
<dbReference type="SUPFAM" id="SSF52540">
    <property type="entry name" value="P-loop containing nucleoside triphosphate hydrolases"/>
    <property type="match status" value="1"/>
</dbReference>
<keyword evidence="10" id="KW-0175">Coiled coil</keyword>
<dbReference type="InterPro" id="IPR014016">
    <property type="entry name" value="UvrD-like_ATP-bd"/>
</dbReference>
<dbReference type="EC" id="5.6.2.4" evidence="7"/>
<feature type="coiled-coil region" evidence="10">
    <location>
        <begin position="590"/>
        <end position="617"/>
    </location>
</feature>
<evidence type="ECO:0000313" key="12">
    <source>
        <dbReference type="EMBL" id="PRR85379.1"/>
    </source>
</evidence>
<proteinExistence type="predicted"/>
<feature type="binding site" evidence="9">
    <location>
        <begin position="230"/>
        <end position="237"/>
    </location>
    <ligand>
        <name>ATP</name>
        <dbReference type="ChEBI" id="CHEBI:30616"/>
    </ligand>
</feature>
<keyword evidence="2 9" id="KW-0378">Hydrolase</keyword>
<dbReference type="InterPro" id="IPR027417">
    <property type="entry name" value="P-loop_NTPase"/>
</dbReference>
<dbReference type="Proteomes" id="UP000237798">
    <property type="component" value="Unassembled WGS sequence"/>
</dbReference>
<dbReference type="PANTHER" id="PTHR11070">
    <property type="entry name" value="UVRD / RECB / PCRA DNA HELICASE FAMILY MEMBER"/>
    <property type="match status" value="1"/>
</dbReference>
<comment type="catalytic activity">
    <reaction evidence="8">
        <text>ATP + H2O = ADP + phosphate + H(+)</text>
        <dbReference type="Rhea" id="RHEA:13065"/>
        <dbReference type="ChEBI" id="CHEBI:15377"/>
        <dbReference type="ChEBI" id="CHEBI:15378"/>
        <dbReference type="ChEBI" id="CHEBI:30616"/>
        <dbReference type="ChEBI" id="CHEBI:43474"/>
        <dbReference type="ChEBI" id="CHEBI:456216"/>
        <dbReference type="EC" id="5.6.2.4"/>
    </reaction>
</comment>
<dbReference type="GO" id="GO:0005524">
    <property type="term" value="F:ATP binding"/>
    <property type="evidence" value="ECO:0007669"/>
    <property type="project" value="UniProtKB-UniRule"/>
</dbReference>
<dbReference type="RefSeq" id="WP_106009260.1">
    <property type="nucleotide sequence ID" value="NZ_PVXP01000018.1"/>
</dbReference>
<keyword evidence="4 9" id="KW-0067">ATP-binding</keyword>
<evidence type="ECO:0000256" key="6">
    <source>
        <dbReference type="ARBA" id="ARBA00034617"/>
    </source>
</evidence>
<evidence type="ECO:0000256" key="1">
    <source>
        <dbReference type="ARBA" id="ARBA00022741"/>
    </source>
</evidence>
<evidence type="ECO:0000313" key="13">
    <source>
        <dbReference type="Proteomes" id="UP000237798"/>
    </source>
</evidence>
<keyword evidence="1 9" id="KW-0547">Nucleotide-binding</keyword>